<dbReference type="Pfam" id="PF11890">
    <property type="entry name" value="DUF3410"/>
    <property type="match status" value="1"/>
</dbReference>
<feature type="binding site" evidence="5">
    <location>
        <position position="45"/>
    </location>
    <ligand>
        <name>substrate</name>
    </ligand>
</feature>
<feature type="domain" description="D-isomer specific 2-hydroxyacid dehydrogenase NAD-binding" evidence="7">
    <location>
        <begin position="114"/>
        <end position="246"/>
    </location>
</feature>
<feature type="domain" description="Erythronate-4-phosphate dehydrogenase dimerisation" evidence="8">
    <location>
        <begin position="286"/>
        <end position="361"/>
    </location>
</feature>
<keyword evidence="10" id="KW-1185">Reference proteome</keyword>
<comment type="subunit">
    <text evidence="5">Homodimer.</text>
</comment>
<feature type="binding site" evidence="5">
    <location>
        <position position="229"/>
    </location>
    <ligand>
        <name>NAD(+)</name>
        <dbReference type="ChEBI" id="CHEBI:57540"/>
    </ligand>
</feature>
<feature type="domain" description="D-isomer specific 2-hydroxyacid dehydrogenase catalytic" evidence="6">
    <location>
        <begin position="29"/>
        <end position="275"/>
    </location>
</feature>
<feature type="active site" description="Proton donor" evidence="5">
    <location>
        <position position="251"/>
    </location>
</feature>
<dbReference type="InterPro" id="IPR006139">
    <property type="entry name" value="D-isomer_2_OHA_DH_cat_dom"/>
</dbReference>
<evidence type="ECO:0000256" key="4">
    <source>
        <dbReference type="ARBA" id="ARBA00023096"/>
    </source>
</evidence>
<feature type="binding site" evidence="5">
    <location>
        <position position="254"/>
    </location>
    <ligand>
        <name>NAD(+)</name>
        <dbReference type="ChEBI" id="CHEBI:57540"/>
    </ligand>
</feature>
<comment type="similarity">
    <text evidence="5">Belongs to the D-isomer specific 2-hydroxyacid dehydrogenase family. PdxB subfamily.</text>
</comment>
<evidence type="ECO:0000259" key="8">
    <source>
        <dbReference type="Pfam" id="PF11890"/>
    </source>
</evidence>
<comment type="subcellular location">
    <subcellularLocation>
        <location evidence="5">Cytoplasm</location>
    </subcellularLocation>
</comment>
<dbReference type="Gene3D" id="3.30.1370.170">
    <property type="match status" value="1"/>
</dbReference>
<keyword evidence="4 5" id="KW-0664">Pyridoxine biosynthesis</keyword>
<reference evidence="10" key="1">
    <citation type="journal article" date="2019" name="Int. J. Syst. Evol. Microbiol.">
        <title>The Global Catalogue of Microorganisms (GCM) 10K type strain sequencing project: providing services to taxonomists for standard genome sequencing and annotation.</title>
        <authorList>
            <consortium name="The Broad Institute Genomics Platform"/>
            <consortium name="The Broad Institute Genome Sequencing Center for Infectious Disease"/>
            <person name="Wu L."/>
            <person name="Ma J."/>
        </authorList>
    </citation>
    <scope>NUCLEOTIDE SEQUENCE [LARGE SCALE GENOMIC DNA]</scope>
    <source>
        <strain evidence="10">JCM 17551</strain>
    </source>
</reference>
<feature type="binding site" evidence="5">
    <location>
        <position position="146"/>
    </location>
    <ligand>
        <name>NAD(+)</name>
        <dbReference type="ChEBI" id="CHEBI:57540"/>
    </ligand>
</feature>
<feature type="active site" evidence="5">
    <location>
        <position position="205"/>
    </location>
</feature>
<dbReference type="EMBL" id="BAABBN010000012">
    <property type="protein sequence ID" value="GAA3937141.1"/>
    <property type="molecule type" value="Genomic_DNA"/>
</dbReference>
<protein>
    <recommendedName>
        <fullName evidence="5">Erythronate-4-phosphate dehydrogenase</fullName>
        <ecNumber evidence="5">1.1.1.290</ecNumber>
    </recommendedName>
</protein>
<dbReference type="Gene3D" id="3.40.50.720">
    <property type="entry name" value="NAD(P)-binding Rossmann-like Domain"/>
    <property type="match status" value="2"/>
</dbReference>
<dbReference type="PROSITE" id="PS00065">
    <property type="entry name" value="D_2_HYDROXYACID_DH_1"/>
    <property type="match status" value="1"/>
</dbReference>
<sequence length="380" mass="42122">MKIVADENMPIVEALFGELGVVTRVPGRLMTPEDVKDADILLVRSVTKVNQDLLAGSSVKYVGTATIGTDHIDQTYLKDANIGFSNAPGCNAQSVVDYVISALVCLCQDEERLMKDLTVGVVGAGNVGSRLIQRLKKLGLKVIAYDPFVENEDLPLATLDEVLACDVVSLHVPLTTEGEYPTLHLIDEPALNAMQDSAILINSSRGPVVNNESLKQHLKARVNFKVVLDVWETEPEVDRELLDLVDLGTAHIAGYSLDGKYNGTFQIYESVCKFLGLPMRKRLPQMLPEPDLVHVGFASGANFDEVFPRLVQVAYDIRRDDRLLRRAIAKSTKISESFDWLRKNYPERREFSSLSVKVRRNDVTTTAMYEAAGFKVKVKS</sequence>
<comment type="caution">
    <text evidence="9">The sequence shown here is derived from an EMBL/GenBank/DDBJ whole genome shotgun (WGS) entry which is preliminary data.</text>
</comment>
<comment type="function">
    <text evidence="5">Catalyzes the oxidation of erythronate-4-phosphate to 3-hydroxy-2-oxo-4-phosphonooxybutanoate.</text>
</comment>
<dbReference type="HAMAP" id="MF_01825">
    <property type="entry name" value="PdxB"/>
    <property type="match status" value="1"/>
</dbReference>
<evidence type="ECO:0000313" key="10">
    <source>
        <dbReference type="Proteomes" id="UP001501565"/>
    </source>
</evidence>
<dbReference type="SUPFAM" id="SSF52283">
    <property type="entry name" value="Formate/glycerate dehydrogenase catalytic domain-like"/>
    <property type="match status" value="1"/>
</dbReference>
<feature type="binding site" evidence="5">
    <location>
        <position position="255"/>
    </location>
    <ligand>
        <name>substrate</name>
    </ligand>
</feature>
<evidence type="ECO:0000256" key="1">
    <source>
        <dbReference type="ARBA" id="ARBA00022490"/>
    </source>
</evidence>
<dbReference type="NCBIfam" id="NF001309">
    <property type="entry name" value="PRK00257.1"/>
    <property type="match status" value="1"/>
</dbReference>
<evidence type="ECO:0000256" key="3">
    <source>
        <dbReference type="ARBA" id="ARBA00023027"/>
    </source>
</evidence>
<dbReference type="InterPro" id="IPR006140">
    <property type="entry name" value="D-isomer_DH_NAD-bd"/>
</dbReference>
<dbReference type="PANTHER" id="PTHR42938:SF9">
    <property type="entry name" value="FORMATE DEHYDROGENASE 1"/>
    <property type="match status" value="1"/>
</dbReference>
<comment type="pathway">
    <text evidence="5">Cofactor biosynthesis; pyridoxine 5'-phosphate biosynthesis; pyridoxine 5'-phosphate from D-erythrose 4-phosphate: step 2/5.</text>
</comment>
<evidence type="ECO:0000259" key="6">
    <source>
        <dbReference type="Pfam" id="PF00389"/>
    </source>
</evidence>
<proteinExistence type="inferred from homology"/>
<keyword evidence="3 5" id="KW-0520">NAD</keyword>
<dbReference type="InterPro" id="IPR036291">
    <property type="entry name" value="NAD(P)-bd_dom_sf"/>
</dbReference>
<dbReference type="InterPro" id="IPR020921">
    <property type="entry name" value="Erythronate-4-P_DHase"/>
</dbReference>
<comment type="caution">
    <text evidence="5">Lacks conserved residue(s) required for the propagation of feature annotation.</text>
</comment>
<dbReference type="RefSeq" id="WP_344800093.1">
    <property type="nucleotide sequence ID" value="NZ_BAABBN010000012.1"/>
</dbReference>
<gene>
    <name evidence="5 9" type="primary">pdxB</name>
    <name evidence="9" type="ORF">GCM10022277_36880</name>
</gene>
<accession>A0ABP7N4W0</accession>
<keyword evidence="2 5" id="KW-0560">Oxidoreductase</keyword>
<dbReference type="PROSITE" id="PS00671">
    <property type="entry name" value="D_2_HYDROXYACID_DH_3"/>
    <property type="match status" value="1"/>
</dbReference>
<dbReference type="CDD" id="cd12158">
    <property type="entry name" value="ErythrP_dh"/>
    <property type="match status" value="1"/>
</dbReference>
<dbReference type="EC" id="1.1.1.290" evidence="5"/>
<keyword evidence="1 5" id="KW-0963">Cytoplasm</keyword>
<dbReference type="Pfam" id="PF02826">
    <property type="entry name" value="2-Hacid_dh_C"/>
    <property type="match status" value="1"/>
</dbReference>
<dbReference type="InterPro" id="IPR024531">
    <property type="entry name" value="Erythronate-4-P_DHase_dimer"/>
</dbReference>
<dbReference type="SUPFAM" id="SSF51735">
    <property type="entry name" value="NAD(P)-binding Rossmann-fold domains"/>
    <property type="match status" value="1"/>
</dbReference>
<dbReference type="InterPro" id="IPR029752">
    <property type="entry name" value="D-isomer_DH_CS1"/>
</dbReference>
<name>A0ABP7N4W0_9GAMM</name>
<evidence type="ECO:0000256" key="2">
    <source>
        <dbReference type="ARBA" id="ARBA00023002"/>
    </source>
</evidence>
<evidence type="ECO:0000256" key="5">
    <source>
        <dbReference type="HAMAP-Rule" id="MF_01825"/>
    </source>
</evidence>
<feature type="binding site" evidence="5">
    <location>
        <position position="66"/>
    </location>
    <ligand>
        <name>substrate</name>
    </ligand>
</feature>
<dbReference type="InterPro" id="IPR038251">
    <property type="entry name" value="PdxB_dimer_sf"/>
</dbReference>
<comment type="catalytic activity">
    <reaction evidence="5">
        <text>4-phospho-D-erythronate + NAD(+) = (R)-3-hydroxy-2-oxo-4-phosphooxybutanoate + NADH + H(+)</text>
        <dbReference type="Rhea" id="RHEA:18829"/>
        <dbReference type="ChEBI" id="CHEBI:15378"/>
        <dbReference type="ChEBI" id="CHEBI:57540"/>
        <dbReference type="ChEBI" id="CHEBI:57945"/>
        <dbReference type="ChEBI" id="CHEBI:58538"/>
        <dbReference type="ChEBI" id="CHEBI:58766"/>
        <dbReference type="EC" id="1.1.1.290"/>
    </reaction>
</comment>
<evidence type="ECO:0000259" key="7">
    <source>
        <dbReference type="Pfam" id="PF02826"/>
    </source>
</evidence>
<organism evidence="9 10">
    <name type="scientific">Litoribacillus peritrichatus</name>
    <dbReference type="NCBI Taxonomy" id="718191"/>
    <lineage>
        <taxon>Bacteria</taxon>
        <taxon>Pseudomonadati</taxon>
        <taxon>Pseudomonadota</taxon>
        <taxon>Gammaproteobacteria</taxon>
        <taxon>Oceanospirillales</taxon>
        <taxon>Oceanospirillaceae</taxon>
        <taxon>Litoribacillus</taxon>
    </lineage>
</organism>
<dbReference type="PANTHER" id="PTHR42938">
    <property type="entry name" value="FORMATE DEHYDROGENASE 1"/>
    <property type="match status" value="1"/>
</dbReference>
<dbReference type="InterPro" id="IPR029753">
    <property type="entry name" value="D-isomer_DH_CS"/>
</dbReference>
<feature type="active site" evidence="5">
    <location>
        <position position="234"/>
    </location>
</feature>
<dbReference type="Pfam" id="PF00389">
    <property type="entry name" value="2-Hacid_dh"/>
    <property type="match status" value="1"/>
</dbReference>
<evidence type="ECO:0000313" key="9">
    <source>
        <dbReference type="EMBL" id="GAA3937141.1"/>
    </source>
</evidence>
<dbReference type="Proteomes" id="UP001501565">
    <property type="component" value="Unassembled WGS sequence"/>
</dbReference>